<comment type="caution">
    <text evidence="2">The sequence shown here is derived from an EMBL/GenBank/DDBJ whole genome shotgun (WGS) entry which is preliminary data.</text>
</comment>
<protein>
    <submittedName>
        <fullName evidence="2">Uncharacterized protein</fullName>
    </submittedName>
</protein>
<evidence type="ECO:0000313" key="3">
    <source>
        <dbReference type="Proteomes" id="UP000604765"/>
    </source>
</evidence>
<proteinExistence type="predicted"/>
<evidence type="ECO:0000313" key="2">
    <source>
        <dbReference type="EMBL" id="GHP13270.1"/>
    </source>
</evidence>
<organism evidence="2 3">
    <name type="scientific">Lentilactobacillus fungorum</name>
    <dbReference type="NCBI Taxonomy" id="2201250"/>
    <lineage>
        <taxon>Bacteria</taxon>
        <taxon>Bacillati</taxon>
        <taxon>Bacillota</taxon>
        <taxon>Bacilli</taxon>
        <taxon>Lactobacillales</taxon>
        <taxon>Lactobacillaceae</taxon>
        <taxon>Lentilactobacillus</taxon>
    </lineage>
</organism>
<gene>
    <name evidence="2" type="ORF">YK48G_06950</name>
</gene>
<dbReference type="Proteomes" id="UP000604765">
    <property type="component" value="Unassembled WGS sequence"/>
</dbReference>
<dbReference type="RefSeq" id="WP_203629313.1">
    <property type="nucleotide sequence ID" value="NZ_BNJR01000007.1"/>
</dbReference>
<keyword evidence="3" id="KW-1185">Reference proteome</keyword>
<reference evidence="2 3" key="1">
    <citation type="journal article" date="2021" name="Int. J. Syst. Evol. Microbiol.">
        <title>Lentilactobacillus fungorum sp. nov., isolated from spent mushroom substrates.</title>
        <authorList>
            <person name="Tohno M."/>
            <person name="Tanizawa Y."/>
            <person name="Kojima Y."/>
            <person name="Sakamoto M."/>
            <person name="Ohkuma M."/>
            <person name="Kobayashi H."/>
        </authorList>
    </citation>
    <scope>NUCLEOTIDE SEQUENCE [LARGE SCALE GENOMIC DNA]</scope>
    <source>
        <strain evidence="2 3">YK48G</strain>
    </source>
</reference>
<keyword evidence="1" id="KW-0472">Membrane</keyword>
<feature type="transmembrane region" description="Helical" evidence="1">
    <location>
        <begin position="148"/>
        <end position="171"/>
    </location>
</feature>
<keyword evidence="1" id="KW-1133">Transmembrane helix</keyword>
<feature type="transmembrane region" description="Helical" evidence="1">
    <location>
        <begin position="106"/>
        <end position="127"/>
    </location>
</feature>
<feature type="transmembrane region" description="Helical" evidence="1">
    <location>
        <begin position="50"/>
        <end position="70"/>
    </location>
</feature>
<dbReference type="EMBL" id="BNJR01000007">
    <property type="protein sequence ID" value="GHP13270.1"/>
    <property type="molecule type" value="Genomic_DNA"/>
</dbReference>
<evidence type="ECO:0000256" key="1">
    <source>
        <dbReference type="SAM" id="Phobius"/>
    </source>
</evidence>
<feature type="transmembrane region" description="Helical" evidence="1">
    <location>
        <begin position="77"/>
        <end position="100"/>
    </location>
</feature>
<keyword evidence="1" id="KW-0812">Transmembrane</keyword>
<accession>A0ABQ3VWJ3</accession>
<feature type="transmembrane region" description="Helical" evidence="1">
    <location>
        <begin position="12"/>
        <end position="30"/>
    </location>
</feature>
<sequence length="174" mass="19991">MLSNLKLHRSTYIFLLVWTLFSITFCVVTYKMQPLTVTFIKNDDRILQGLLRGVILLAVYVAFSFIPYRFAILIPNLAYFGLLVAWIWQLIFVVLGSGVVGIAADAVFVLVYGLLVYCATVTAFQIIERVRRNQSAYYFHKWLMTTKRVLVAHWLPLVVLVCAYAFLWATVSPR</sequence>
<name>A0ABQ3VWJ3_9LACO</name>